<protein>
    <submittedName>
        <fullName evidence="1">Cyclic lactone autoinducer peptide</fullName>
    </submittedName>
</protein>
<accession>A0A841TIJ6</accession>
<dbReference type="Proteomes" id="UP000574133">
    <property type="component" value="Unassembled WGS sequence"/>
</dbReference>
<evidence type="ECO:0000313" key="2">
    <source>
        <dbReference type="Proteomes" id="UP000574133"/>
    </source>
</evidence>
<dbReference type="RefSeq" id="WP_185180334.1">
    <property type="nucleotide sequence ID" value="NZ_CBCSEP010000009.1"/>
</dbReference>
<name>A0A841TIJ6_9BACL</name>
<reference evidence="1 2" key="1">
    <citation type="submission" date="2020-08" db="EMBL/GenBank/DDBJ databases">
        <title>Cohnella phylogeny.</title>
        <authorList>
            <person name="Dunlap C."/>
        </authorList>
    </citation>
    <scope>NUCLEOTIDE SEQUENCE [LARGE SCALE GENOMIC DNA]</scope>
    <source>
        <strain evidence="1 2">DSM 103658</strain>
    </source>
</reference>
<sequence length="41" mass="4575">MKKKVLVGFAQVLGLISLLFASTACLWIVYRPEIPAELKRA</sequence>
<comment type="caution">
    <text evidence="1">The sequence shown here is derived from an EMBL/GenBank/DDBJ whole genome shotgun (WGS) entry which is preliminary data.</text>
</comment>
<organism evidence="1 2">
    <name type="scientific">Cohnella lubricantis</name>
    <dbReference type="NCBI Taxonomy" id="2163172"/>
    <lineage>
        <taxon>Bacteria</taxon>
        <taxon>Bacillati</taxon>
        <taxon>Bacillota</taxon>
        <taxon>Bacilli</taxon>
        <taxon>Bacillales</taxon>
        <taxon>Paenibacillaceae</taxon>
        <taxon>Cohnella</taxon>
    </lineage>
</organism>
<dbReference type="AlphaFoldDB" id="A0A841TIJ6"/>
<dbReference type="NCBIfam" id="TIGR04223">
    <property type="entry name" value="quorum_AgrD"/>
    <property type="match status" value="1"/>
</dbReference>
<dbReference type="PROSITE" id="PS51257">
    <property type="entry name" value="PROKAR_LIPOPROTEIN"/>
    <property type="match status" value="1"/>
</dbReference>
<keyword evidence="2" id="KW-1185">Reference proteome</keyword>
<proteinExistence type="predicted"/>
<dbReference type="EMBL" id="JACJVN010000068">
    <property type="protein sequence ID" value="MBB6679068.1"/>
    <property type="molecule type" value="Genomic_DNA"/>
</dbReference>
<dbReference type="InterPro" id="IPR009229">
    <property type="entry name" value="AgrD"/>
</dbReference>
<evidence type="ECO:0000313" key="1">
    <source>
        <dbReference type="EMBL" id="MBB6679068.1"/>
    </source>
</evidence>
<gene>
    <name evidence="1" type="ORF">H4Q31_17400</name>
</gene>